<dbReference type="OrthoDB" id="9838831at2"/>
<dbReference type="EMBL" id="SMFL01000015">
    <property type="protein sequence ID" value="TDE10562.1"/>
    <property type="molecule type" value="Genomic_DNA"/>
</dbReference>
<proteinExistence type="predicted"/>
<evidence type="ECO:0000313" key="1">
    <source>
        <dbReference type="EMBL" id="TDE10562.1"/>
    </source>
</evidence>
<dbReference type="Proteomes" id="UP000294850">
    <property type="component" value="Unassembled WGS sequence"/>
</dbReference>
<name>A0A4R5DAA5_9BACT</name>
<comment type="caution">
    <text evidence="1">The sequence shown here is derived from an EMBL/GenBank/DDBJ whole genome shotgun (WGS) entry which is preliminary data.</text>
</comment>
<accession>A0A4R5DAA5</accession>
<sequence length="337" mass="38083">MKTILTIFFLLNCLVLVGQKVKLNVSKNANIAPKTYSLGDMQSIANGSPVSGLKTTGGLTVSDAVMDGNSPAIEKYVEEHITQTIFGQPGTKQYGVTYSSIPVRNAYDKYILPHVSTYEELNNQIYDGNYKKMITIAIGDQLTLLAENHGTYNSLQSKIMLRKAIHEEFAADPFTKDSEQPSYFDDHLYNIYNKTKQYLVYCNDSYYQVDKDGKKIPCNNEWSKGFFMMTSNLAKVNCVLAVVIAKSRIDKVKGDSKLTSDINYAGWNMLYKPLVYYKNQSSDFGVFVSNMKQMQQMTKDGKLHELYDSYYKCPSPQAFGFFDINKVRTASVFNPAK</sequence>
<gene>
    <name evidence="1" type="ORF">E0F88_28180</name>
</gene>
<organism evidence="1 2">
    <name type="scientific">Dyadobacter psychrotolerans</name>
    <dbReference type="NCBI Taxonomy" id="2541721"/>
    <lineage>
        <taxon>Bacteria</taxon>
        <taxon>Pseudomonadati</taxon>
        <taxon>Bacteroidota</taxon>
        <taxon>Cytophagia</taxon>
        <taxon>Cytophagales</taxon>
        <taxon>Spirosomataceae</taxon>
        <taxon>Dyadobacter</taxon>
    </lineage>
</organism>
<evidence type="ECO:0000313" key="2">
    <source>
        <dbReference type="Proteomes" id="UP000294850"/>
    </source>
</evidence>
<keyword evidence="2" id="KW-1185">Reference proteome</keyword>
<reference evidence="1 2" key="1">
    <citation type="submission" date="2019-03" db="EMBL/GenBank/DDBJ databases">
        <title>Dyadobacter AR-3-6 sp. nov., isolated from arctic soil.</title>
        <authorList>
            <person name="Chaudhary D.K."/>
        </authorList>
    </citation>
    <scope>NUCLEOTIDE SEQUENCE [LARGE SCALE GENOMIC DNA]</scope>
    <source>
        <strain evidence="1 2">AR-3-6</strain>
    </source>
</reference>
<protein>
    <submittedName>
        <fullName evidence="1">Uncharacterized protein</fullName>
    </submittedName>
</protein>
<dbReference type="AlphaFoldDB" id="A0A4R5DAA5"/>
<dbReference type="RefSeq" id="WP_131961684.1">
    <property type="nucleotide sequence ID" value="NZ_SMFL01000015.1"/>
</dbReference>